<evidence type="ECO:0000256" key="2">
    <source>
        <dbReference type="ARBA" id="ARBA00022801"/>
    </source>
</evidence>
<dbReference type="PRINTS" id="PR00722">
    <property type="entry name" value="CHYMOTRYPSIN"/>
</dbReference>
<sequence>MRQKLATASLLLLLVGTVPAVVAPQTLWDSTGECGERPLIDKTSGSRIVGGHDAEVGAWPWSVSLQIHHVGAKFAHICGGTLVSENSVVTAGHCTTGRKDPYFWRAVLGTHNLWKHGKHAARRSIRSIIVHPEFDRETFENDIALFHLNSAVRYSYYIQPICLPSAHLYLYIGQETECFISGWGRIAEKGKTPSVLQEAQVEIIPHSACNNSDAYGGMINNNMICAGSPLGGIDSCQVRINTMPNVPPLSQSLRGIAMHL</sequence>
<organism evidence="7 8">
    <name type="scientific">Anas platyrhynchos platyrhynchos</name>
    <name type="common">Northern mallard</name>
    <dbReference type="NCBI Taxonomy" id="8840"/>
    <lineage>
        <taxon>Eukaryota</taxon>
        <taxon>Metazoa</taxon>
        <taxon>Chordata</taxon>
        <taxon>Craniata</taxon>
        <taxon>Vertebrata</taxon>
        <taxon>Euteleostomi</taxon>
        <taxon>Archelosauria</taxon>
        <taxon>Archosauria</taxon>
        <taxon>Dinosauria</taxon>
        <taxon>Saurischia</taxon>
        <taxon>Theropoda</taxon>
        <taxon>Coelurosauria</taxon>
        <taxon>Aves</taxon>
        <taxon>Neognathae</taxon>
        <taxon>Galloanserae</taxon>
        <taxon>Anseriformes</taxon>
        <taxon>Anatidae</taxon>
        <taxon>Anatinae</taxon>
        <taxon>Anas</taxon>
    </lineage>
</organism>
<feature type="domain" description="Peptidase S1" evidence="6">
    <location>
        <begin position="48"/>
        <end position="237"/>
    </location>
</feature>
<dbReference type="GO" id="GO:0006508">
    <property type="term" value="P:proteolysis"/>
    <property type="evidence" value="ECO:0007669"/>
    <property type="project" value="UniProtKB-KW"/>
</dbReference>
<reference evidence="8" key="1">
    <citation type="submission" date="2017-10" db="EMBL/GenBank/DDBJ databases">
        <title>A new Pekin duck reference genome.</title>
        <authorList>
            <person name="Hou Z.-C."/>
            <person name="Zhou Z.-K."/>
            <person name="Zhu F."/>
            <person name="Hou S.-S."/>
        </authorList>
    </citation>
    <scope>NUCLEOTIDE SEQUENCE [LARGE SCALE GENOMIC DNA]</scope>
</reference>
<dbReference type="GO" id="GO:0004252">
    <property type="term" value="F:serine-type endopeptidase activity"/>
    <property type="evidence" value="ECO:0007669"/>
    <property type="project" value="InterPro"/>
</dbReference>
<dbReference type="OMA" id="HEAEVHY"/>
<dbReference type="InterPro" id="IPR018114">
    <property type="entry name" value="TRYPSIN_HIS"/>
</dbReference>
<dbReference type="PANTHER" id="PTHR24252">
    <property type="entry name" value="ACROSIN-RELATED"/>
    <property type="match status" value="1"/>
</dbReference>
<dbReference type="SUPFAM" id="SSF50494">
    <property type="entry name" value="Trypsin-like serine proteases"/>
    <property type="match status" value="1"/>
</dbReference>
<keyword evidence="8" id="KW-1185">Reference proteome</keyword>
<evidence type="ECO:0000259" key="6">
    <source>
        <dbReference type="PROSITE" id="PS50240"/>
    </source>
</evidence>
<dbReference type="FunFam" id="2.40.10.10:FF:000060">
    <property type="entry name" value="Acrosin"/>
    <property type="match status" value="1"/>
</dbReference>
<dbReference type="Ensembl" id="ENSAPLT00000013020.2">
    <property type="protein sequence ID" value="ENSAPLP00000012285.2"/>
    <property type="gene ID" value="ENSAPLG00000012509.2"/>
</dbReference>
<dbReference type="GeneTree" id="ENSGT00940000165418"/>
<dbReference type="AlphaFoldDB" id="U3IYF9"/>
<evidence type="ECO:0000256" key="5">
    <source>
        <dbReference type="SAM" id="SignalP"/>
    </source>
</evidence>
<reference evidence="7" key="2">
    <citation type="submission" date="2025-08" db="UniProtKB">
        <authorList>
            <consortium name="Ensembl"/>
        </authorList>
    </citation>
    <scope>IDENTIFICATION</scope>
</reference>
<name>U3IYF9_ANAPP</name>
<dbReference type="PROSITE" id="PS50240">
    <property type="entry name" value="TRYPSIN_DOM"/>
    <property type="match status" value="1"/>
</dbReference>
<feature type="chain" id="PRO_5019768278" description="Peptidase S1 domain-containing protein" evidence="5">
    <location>
        <begin position="21"/>
        <end position="260"/>
    </location>
</feature>
<dbReference type="SMART" id="SM00020">
    <property type="entry name" value="Tryp_SPc"/>
    <property type="match status" value="1"/>
</dbReference>
<feature type="signal peptide" evidence="5">
    <location>
        <begin position="1"/>
        <end position="20"/>
    </location>
</feature>
<dbReference type="CDD" id="cd00190">
    <property type="entry name" value="Tryp_SPc"/>
    <property type="match status" value="1"/>
</dbReference>
<dbReference type="PROSITE" id="PS00134">
    <property type="entry name" value="TRYPSIN_HIS"/>
    <property type="match status" value="1"/>
</dbReference>
<dbReference type="Pfam" id="PF00089">
    <property type="entry name" value="Trypsin"/>
    <property type="match status" value="1"/>
</dbReference>
<evidence type="ECO:0000313" key="8">
    <source>
        <dbReference type="Proteomes" id="UP000016666"/>
    </source>
</evidence>
<accession>U3IYF9</accession>
<keyword evidence="5" id="KW-0732">Signal</keyword>
<protein>
    <recommendedName>
        <fullName evidence="6">Peptidase S1 domain-containing protein</fullName>
    </recommendedName>
</protein>
<dbReference type="InterPro" id="IPR043504">
    <property type="entry name" value="Peptidase_S1_PA_chymotrypsin"/>
</dbReference>
<keyword evidence="4" id="KW-1015">Disulfide bond</keyword>
<proteinExistence type="predicted"/>
<evidence type="ECO:0000256" key="1">
    <source>
        <dbReference type="ARBA" id="ARBA00022670"/>
    </source>
</evidence>
<dbReference type="Gene3D" id="2.40.10.10">
    <property type="entry name" value="Trypsin-like serine proteases"/>
    <property type="match status" value="1"/>
</dbReference>
<evidence type="ECO:0000256" key="4">
    <source>
        <dbReference type="ARBA" id="ARBA00023157"/>
    </source>
</evidence>
<dbReference type="Proteomes" id="UP000016666">
    <property type="component" value="Unassembled WGS sequence"/>
</dbReference>
<dbReference type="PANTHER" id="PTHR24252:SF21">
    <property type="entry name" value="TRANSMEMBRANE SERINE PROTEASE 12"/>
    <property type="match status" value="1"/>
</dbReference>
<evidence type="ECO:0000313" key="7">
    <source>
        <dbReference type="Ensembl" id="ENSAPLP00000012285.2"/>
    </source>
</evidence>
<evidence type="ECO:0000256" key="3">
    <source>
        <dbReference type="ARBA" id="ARBA00022825"/>
    </source>
</evidence>
<reference evidence="7" key="3">
    <citation type="submission" date="2025-09" db="UniProtKB">
        <authorList>
            <consortium name="Ensembl"/>
        </authorList>
    </citation>
    <scope>IDENTIFICATION</scope>
</reference>
<dbReference type="InterPro" id="IPR001254">
    <property type="entry name" value="Trypsin_dom"/>
</dbReference>
<dbReference type="InterPro" id="IPR001314">
    <property type="entry name" value="Peptidase_S1A"/>
</dbReference>
<keyword evidence="2" id="KW-0378">Hydrolase</keyword>
<keyword evidence="3" id="KW-0720">Serine protease</keyword>
<dbReference type="InterPro" id="IPR009003">
    <property type="entry name" value="Peptidase_S1_PA"/>
</dbReference>
<dbReference type="STRING" id="8840.ENSAPLP00000012285"/>
<keyword evidence="1" id="KW-0645">Protease</keyword>